<evidence type="ECO:0000313" key="2">
    <source>
        <dbReference type="Proteomes" id="UP001065298"/>
    </source>
</evidence>
<accession>A0ACC0QAS7</accession>
<dbReference type="Proteomes" id="UP001065298">
    <property type="component" value="Chromosome 14"/>
</dbReference>
<keyword evidence="2" id="KW-1185">Reference proteome</keyword>
<organism evidence="1 2">
    <name type="scientific">Fusarium keratoplasticum</name>
    <dbReference type="NCBI Taxonomy" id="1328300"/>
    <lineage>
        <taxon>Eukaryota</taxon>
        <taxon>Fungi</taxon>
        <taxon>Dikarya</taxon>
        <taxon>Ascomycota</taxon>
        <taxon>Pezizomycotina</taxon>
        <taxon>Sordariomycetes</taxon>
        <taxon>Hypocreomycetidae</taxon>
        <taxon>Hypocreales</taxon>
        <taxon>Nectriaceae</taxon>
        <taxon>Fusarium</taxon>
        <taxon>Fusarium solani species complex</taxon>
    </lineage>
</organism>
<evidence type="ECO:0000313" key="1">
    <source>
        <dbReference type="EMBL" id="KAI8648708.1"/>
    </source>
</evidence>
<comment type="caution">
    <text evidence="1">The sequence shown here is derived from an EMBL/GenBank/DDBJ whole genome shotgun (WGS) entry which is preliminary data.</text>
</comment>
<proteinExistence type="predicted"/>
<reference evidence="1" key="1">
    <citation type="submission" date="2022-06" db="EMBL/GenBank/DDBJ databases">
        <title>Fusarium solani species complex genomes reveal bases of compartmentalisation and animal pathogenesis.</title>
        <authorList>
            <person name="Tsai I.J."/>
        </authorList>
    </citation>
    <scope>NUCLEOTIDE SEQUENCE</scope>
    <source>
        <strain evidence="1">Fu6.1</strain>
    </source>
</reference>
<gene>
    <name evidence="1" type="ORF">NCS57_01483000</name>
</gene>
<sequence>MGSLDKSSTSKPWTAPIDSDTHFGILYWDQDQLQQMTLESTSWESGIWDADGSSGSEYFTQDALLAYGLSDILTADPSPLSGDGPEGDSSNASYSLSPEQTRLDGSLHPADHGTPESPAGEGSRRPARPDITLRSASRKPKKSARRRRPAGPTREEANARECHNMVEKQYRSRLKAQFESLLAVLPVAQPLDHTDQIAAVNPGQCFSRGQVLDAARETILRQQNEIETLTAGRDQLARDLSTLERVMQRGPN</sequence>
<dbReference type="EMBL" id="CM046516">
    <property type="protein sequence ID" value="KAI8648708.1"/>
    <property type="molecule type" value="Genomic_DNA"/>
</dbReference>
<name>A0ACC0QAS7_9HYPO</name>
<protein>
    <submittedName>
        <fullName evidence="1">BHLH domain-containing protein</fullName>
    </submittedName>
</protein>